<reference evidence="1 2" key="1">
    <citation type="submission" date="2019-06" db="EMBL/GenBank/DDBJ databases">
        <title>Sequencing the genomes of 1000 actinobacteria strains.</title>
        <authorList>
            <person name="Klenk H.-P."/>
        </authorList>
    </citation>
    <scope>NUCLEOTIDE SEQUENCE [LARGE SCALE GENOMIC DNA]</scope>
    <source>
        <strain evidence="1 2">DSM 44826</strain>
    </source>
</reference>
<organism evidence="1 2">
    <name type="scientific">Kitasatospora viridis</name>
    <dbReference type="NCBI Taxonomy" id="281105"/>
    <lineage>
        <taxon>Bacteria</taxon>
        <taxon>Bacillati</taxon>
        <taxon>Actinomycetota</taxon>
        <taxon>Actinomycetes</taxon>
        <taxon>Kitasatosporales</taxon>
        <taxon>Streptomycetaceae</taxon>
        <taxon>Kitasatospora</taxon>
    </lineage>
</organism>
<proteinExistence type="predicted"/>
<comment type="caution">
    <text evidence="1">The sequence shown here is derived from an EMBL/GenBank/DDBJ whole genome shotgun (WGS) entry which is preliminary data.</text>
</comment>
<protein>
    <submittedName>
        <fullName evidence="1">Uncharacterized protein</fullName>
    </submittedName>
</protein>
<keyword evidence="2" id="KW-1185">Reference proteome</keyword>
<accession>A0A561UH96</accession>
<dbReference type="Proteomes" id="UP000317940">
    <property type="component" value="Unassembled WGS sequence"/>
</dbReference>
<dbReference type="EMBL" id="VIWT01000001">
    <property type="protein sequence ID" value="TWF98739.1"/>
    <property type="molecule type" value="Genomic_DNA"/>
</dbReference>
<evidence type="ECO:0000313" key="1">
    <source>
        <dbReference type="EMBL" id="TWF98739.1"/>
    </source>
</evidence>
<dbReference type="RefSeq" id="WP_281292677.1">
    <property type="nucleotide sequence ID" value="NZ_BAAAMZ010000012.1"/>
</dbReference>
<sequence length="43" mass="4670">MTTTLAGTFLLVRQHEQARFTEPGRLVATDLPTSRSGALPDIT</sequence>
<name>A0A561UH96_9ACTN</name>
<gene>
    <name evidence="1" type="ORF">FHX73_112561</name>
</gene>
<evidence type="ECO:0000313" key="2">
    <source>
        <dbReference type="Proteomes" id="UP000317940"/>
    </source>
</evidence>
<dbReference type="AlphaFoldDB" id="A0A561UH96"/>